<evidence type="ECO:0000313" key="3">
    <source>
        <dbReference type="Proteomes" id="UP000005396"/>
    </source>
</evidence>
<feature type="region of interest" description="Disordered" evidence="1">
    <location>
        <begin position="1"/>
        <end position="30"/>
    </location>
</feature>
<dbReference type="EMBL" id="ABCC02000022">
    <property type="protein sequence ID" value="EDP17571.1"/>
    <property type="molecule type" value="Genomic_DNA"/>
</dbReference>
<protein>
    <submittedName>
        <fullName evidence="2">Uncharacterized protein</fullName>
    </submittedName>
</protein>
<name>A8RNA6_ENTBW</name>
<dbReference type="Proteomes" id="UP000005396">
    <property type="component" value="Unassembled WGS sequence"/>
</dbReference>
<evidence type="ECO:0000256" key="1">
    <source>
        <dbReference type="SAM" id="MobiDB-lite"/>
    </source>
</evidence>
<reference evidence="2 3" key="2">
    <citation type="submission" date="2007-09" db="EMBL/GenBank/DDBJ databases">
        <title>Draft genome sequence of Clostridium bolteae (ATCC BAA-613).</title>
        <authorList>
            <person name="Sudarsanam P."/>
            <person name="Ley R."/>
            <person name="Guruge J."/>
            <person name="Turnbaugh P.J."/>
            <person name="Mahowald M."/>
            <person name="Liep D."/>
            <person name="Gordon J."/>
        </authorList>
    </citation>
    <scope>NUCLEOTIDE SEQUENCE [LARGE SCALE GENOMIC DNA]</scope>
    <source>
        <strain evidence="3">ATCC BAA-613 / DSM 15670 / CCUG 46953 / JCM 12243 / WAL 16351</strain>
    </source>
</reference>
<gene>
    <name evidence="2" type="ORF">CLOBOL_02148</name>
</gene>
<feature type="compositionally biased region" description="Basic and acidic residues" evidence="1">
    <location>
        <begin position="1"/>
        <end position="18"/>
    </location>
</feature>
<comment type="caution">
    <text evidence="2">The sequence shown here is derived from an EMBL/GenBank/DDBJ whole genome shotgun (WGS) entry which is preliminary data.</text>
</comment>
<accession>A8RNA6</accession>
<reference evidence="2 3" key="1">
    <citation type="submission" date="2007-08" db="EMBL/GenBank/DDBJ databases">
        <authorList>
            <person name="Fulton L."/>
            <person name="Clifton S."/>
            <person name="Fulton B."/>
            <person name="Xu J."/>
            <person name="Minx P."/>
            <person name="Pepin K.H."/>
            <person name="Johnson M."/>
            <person name="Thiruvilangam P."/>
            <person name="Bhonagiri V."/>
            <person name="Nash W.E."/>
            <person name="Mardis E.R."/>
            <person name="Wilson R.K."/>
        </authorList>
    </citation>
    <scope>NUCLEOTIDE SEQUENCE [LARGE SCALE GENOMIC DNA]</scope>
    <source>
        <strain evidence="3">ATCC BAA-613 / DSM 15670 / CCUG 46953 / JCM 12243 / WAL 16351</strain>
    </source>
</reference>
<evidence type="ECO:0000313" key="2">
    <source>
        <dbReference type="EMBL" id="EDP17571.1"/>
    </source>
</evidence>
<proteinExistence type="predicted"/>
<sequence length="30" mass="3411">MERSMMKCKKKEMNKGGAEEGTFGKSKCKK</sequence>
<dbReference type="PaxDb" id="411902-CLOBOL_02148"/>
<organism evidence="2 3">
    <name type="scientific">Enterocloster bolteae (strain ATCC BAA-613 / DSM 15670 / CCUG 46953 / JCM 12243 / WAL 16351)</name>
    <name type="common">Clostridium bolteae</name>
    <dbReference type="NCBI Taxonomy" id="411902"/>
    <lineage>
        <taxon>Bacteria</taxon>
        <taxon>Bacillati</taxon>
        <taxon>Bacillota</taxon>
        <taxon>Clostridia</taxon>
        <taxon>Lachnospirales</taxon>
        <taxon>Lachnospiraceae</taxon>
        <taxon>Enterocloster</taxon>
    </lineage>
</organism>
<dbReference type="HOGENOM" id="CLU_3402854_0_0_9"/>
<dbReference type="AlphaFoldDB" id="A8RNA6"/>